<reference evidence="1 2" key="1">
    <citation type="submission" date="2019-08" db="EMBL/GenBank/DDBJ databases">
        <title>Parahaliea maris sp. nov., isolated from the surface seawater.</title>
        <authorList>
            <person name="Liu Y."/>
        </authorList>
    </citation>
    <scope>NUCLEOTIDE SEQUENCE [LARGE SCALE GENOMIC DNA]</scope>
    <source>
        <strain evidence="1 2">HSLHS9</strain>
    </source>
</reference>
<gene>
    <name evidence="1" type="ORF">FV139_06020</name>
</gene>
<dbReference type="Pfam" id="PF10604">
    <property type="entry name" value="Polyketide_cyc2"/>
    <property type="match status" value="1"/>
</dbReference>
<sequence>MGRQYRWQIPLSERRFAPMIEGLTVSSDVVEIEAPAALVWDVLVDFANYGKWNTFCPVAEAELVLDTPIRMQVDLGFGLQEQVEYICLIEPGYRVAWRMENRPEDPIHAVRTQTIEPLGKNCCSYVSVDEFGGPGAEEMMGALGKPVETGFNRCAYDLKAYCEKRFAAMRMRCSGPDRGVM</sequence>
<dbReference type="EMBL" id="VRZA01000002">
    <property type="protein sequence ID" value="TXS95442.1"/>
    <property type="molecule type" value="Genomic_DNA"/>
</dbReference>
<dbReference type="AlphaFoldDB" id="A0A5C9A611"/>
<dbReference type="SUPFAM" id="SSF55961">
    <property type="entry name" value="Bet v1-like"/>
    <property type="match status" value="1"/>
</dbReference>
<dbReference type="InterPro" id="IPR023393">
    <property type="entry name" value="START-like_dom_sf"/>
</dbReference>
<dbReference type="InterPro" id="IPR019587">
    <property type="entry name" value="Polyketide_cyclase/dehydratase"/>
</dbReference>
<comment type="caution">
    <text evidence="1">The sequence shown here is derived from an EMBL/GenBank/DDBJ whole genome shotgun (WGS) entry which is preliminary data.</text>
</comment>
<evidence type="ECO:0000313" key="1">
    <source>
        <dbReference type="EMBL" id="TXS95442.1"/>
    </source>
</evidence>
<dbReference type="CDD" id="cd07822">
    <property type="entry name" value="SRPBCC_4"/>
    <property type="match status" value="1"/>
</dbReference>
<dbReference type="Gene3D" id="3.30.530.20">
    <property type="match status" value="1"/>
</dbReference>
<name>A0A5C9A611_9GAMM</name>
<organism evidence="1 2">
    <name type="scientific">Parahaliea maris</name>
    <dbReference type="NCBI Taxonomy" id="2716870"/>
    <lineage>
        <taxon>Bacteria</taxon>
        <taxon>Pseudomonadati</taxon>
        <taxon>Pseudomonadota</taxon>
        <taxon>Gammaproteobacteria</taxon>
        <taxon>Cellvibrionales</taxon>
        <taxon>Halieaceae</taxon>
        <taxon>Parahaliea</taxon>
    </lineage>
</organism>
<keyword evidence="2" id="KW-1185">Reference proteome</keyword>
<dbReference type="Proteomes" id="UP000321039">
    <property type="component" value="Unassembled WGS sequence"/>
</dbReference>
<accession>A0A5C9A611</accession>
<protein>
    <submittedName>
        <fullName evidence="1">SRPBCC domain-containing protein</fullName>
    </submittedName>
</protein>
<evidence type="ECO:0000313" key="2">
    <source>
        <dbReference type="Proteomes" id="UP000321039"/>
    </source>
</evidence>
<proteinExistence type="predicted"/>